<dbReference type="Proteomes" id="UP000000322">
    <property type="component" value="Chromosome"/>
</dbReference>
<protein>
    <submittedName>
        <fullName evidence="2">Zn-dependent hydrolase, glyoxylase</fullName>
    </submittedName>
</protein>
<dbReference type="InterPro" id="IPR051453">
    <property type="entry name" value="MBL_Glyoxalase_II"/>
</dbReference>
<dbReference type="PANTHER" id="PTHR46233:SF1">
    <property type="entry name" value="CONSERVED PROTEIN"/>
    <property type="match status" value="1"/>
</dbReference>
<gene>
    <name evidence="2" type="ordered locus">Sked_20140</name>
</gene>
<dbReference type="Gene3D" id="3.60.15.10">
    <property type="entry name" value="Ribonuclease Z/Hydroxyacylglutathione hydrolase-like"/>
    <property type="match status" value="1"/>
</dbReference>
<proteinExistence type="predicted"/>
<sequence>MSEDRSTAEGAPSHLTRLDHVDIRSVSVGPMDNNAYLLTCRSTGAQVLVDAAADSDRLLALVREGSGSARLDLIVTTHSHHDHVGALEDMVGVTGATTAAGAEDAEDIAVPTRQRLHHGERLVVGHLEIEVVGLRGHTPGSVALVLVEPEETVEPDAVPGRAHVFSGDSLFPGGVGNTRRDPERFTQLFDDVVERVFDRFGDDTVVHPGHGAPTTLGAERPHLEEWRSRGW</sequence>
<dbReference type="GO" id="GO:0016787">
    <property type="term" value="F:hydrolase activity"/>
    <property type="evidence" value="ECO:0007669"/>
    <property type="project" value="UniProtKB-KW"/>
</dbReference>
<organism evidence="2 3">
    <name type="scientific">Sanguibacter keddieii (strain ATCC 51767 / DSM 10542 / NCFB 3025 / ST-74)</name>
    <dbReference type="NCBI Taxonomy" id="446469"/>
    <lineage>
        <taxon>Bacteria</taxon>
        <taxon>Bacillati</taxon>
        <taxon>Actinomycetota</taxon>
        <taxon>Actinomycetes</taxon>
        <taxon>Micrococcales</taxon>
        <taxon>Sanguibacteraceae</taxon>
        <taxon>Sanguibacter</taxon>
    </lineage>
</organism>
<evidence type="ECO:0000313" key="3">
    <source>
        <dbReference type="Proteomes" id="UP000000322"/>
    </source>
</evidence>
<dbReference type="AlphaFoldDB" id="D1BHL8"/>
<dbReference type="EMBL" id="CP001819">
    <property type="protein sequence ID" value="ACZ21938.1"/>
    <property type="molecule type" value="Genomic_DNA"/>
</dbReference>
<accession>D1BHL8</accession>
<dbReference type="STRING" id="446469.Sked_20140"/>
<dbReference type="InterPro" id="IPR001279">
    <property type="entry name" value="Metallo-B-lactamas"/>
</dbReference>
<keyword evidence="2" id="KW-0378">Hydrolase</keyword>
<dbReference type="eggNOG" id="COG0491">
    <property type="taxonomic scope" value="Bacteria"/>
</dbReference>
<dbReference type="KEGG" id="ske:Sked_20140"/>
<dbReference type="SMART" id="SM00849">
    <property type="entry name" value="Lactamase_B"/>
    <property type="match status" value="1"/>
</dbReference>
<evidence type="ECO:0000313" key="2">
    <source>
        <dbReference type="EMBL" id="ACZ21938.1"/>
    </source>
</evidence>
<dbReference type="Pfam" id="PF00753">
    <property type="entry name" value="Lactamase_B"/>
    <property type="match status" value="1"/>
</dbReference>
<dbReference type="SUPFAM" id="SSF56281">
    <property type="entry name" value="Metallo-hydrolase/oxidoreductase"/>
    <property type="match status" value="1"/>
</dbReference>
<reference evidence="2 3" key="1">
    <citation type="journal article" date="2009" name="Stand. Genomic Sci.">
        <title>Complete genome sequence of Sanguibacter keddieii type strain (ST-74).</title>
        <authorList>
            <person name="Ivanova N."/>
            <person name="Sikorski J."/>
            <person name="Sims D."/>
            <person name="Brettin T."/>
            <person name="Detter J.C."/>
            <person name="Han C."/>
            <person name="Lapidus A."/>
            <person name="Copeland A."/>
            <person name="Glavina Del Rio T."/>
            <person name="Nolan M."/>
            <person name="Chen F."/>
            <person name="Lucas S."/>
            <person name="Tice H."/>
            <person name="Cheng J.F."/>
            <person name="Bruce D."/>
            <person name="Goodwin L."/>
            <person name="Pitluck S."/>
            <person name="Pati A."/>
            <person name="Mavromatis K."/>
            <person name="Chen A."/>
            <person name="Palaniappan K."/>
            <person name="D'haeseleer P."/>
            <person name="Chain P."/>
            <person name="Bristow J."/>
            <person name="Eisen J.A."/>
            <person name="Markowitz V."/>
            <person name="Hugenholtz P."/>
            <person name="Goker M."/>
            <person name="Pukall R."/>
            <person name="Klenk H.P."/>
            <person name="Kyrpides N.C."/>
        </authorList>
    </citation>
    <scope>NUCLEOTIDE SEQUENCE [LARGE SCALE GENOMIC DNA]</scope>
    <source>
        <strain evidence="3">ATCC 51767 / DSM 10542 / NCFB 3025 / ST-74</strain>
    </source>
</reference>
<name>D1BHL8_SANKS</name>
<feature type="domain" description="Metallo-beta-lactamase" evidence="1">
    <location>
        <begin position="32"/>
        <end position="210"/>
    </location>
</feature>
<evidence type="ECO:0000259" key="1">
    <source>
        <dbReference type="SMART" id="SM00849"/>
    </source>
</evidence>
<dbReference type="CDD" id="cd06262">
    <property type="entry name" value="metallo-hydrolase-like_MBL-fold"/>
    <property type="match status" value="1"/>
</dbReference>
<dbReference type="HOGENOM" id="CLU_030571_5_4_11"/>
<dbReference type="PANTHER" id="PTHR46233">
    <property type="entry name" value="HYDROXYACYLGLUTATHIONE HYDROLASE GLOC"/>
    <property type="match status" value="1"/>
</dbReference>
<dbReference type="RefSeq" id="WP_012867007.1">
    <property type="nucleotide sequence ID" value="NC_013521.1"/>
</dbReference>
<dbReference type="OrthoDB" id="2971563at2"/>
<keyword evidence="3" id="KW-1185">Reference proteome</keyword>
<dbReference type="InterPro" id="IPR036866">
    <property type="entry name" value="RibonucZ/Hydroxyglut_hydro"/>
</dbReference>